<evidence type="ECO:0000313" key="1">
    <source>
        <dbReference type="EMBL" id="CAJ1389823.1"/>
    </source>
</evidence>
<evidence type="ECO:0000313" key="2">
    <source>
        <dbReference type="Proteomes" id="UP001178507"/>
    </source>
</evidence>
<accession>A0AA36N2I5</accession>
<sequence length="170" mass="18608">MLLNRLPTPCRALKAPEEVFQSPADPFLPKWTLPRTPTRSESEGSPAIAKVASTSTAEVQTDTTSAPSCARCLAPPWWLLCLTLVSGLIWHGASYLASWQAQAECLVEAAILQEESCISSVRRCRTAMRKDVAPCRSEVYGGDGRERSKKWAAGSLGCVFFEGTPLTMWF</sequence>
<dbReference type="AlphaFoldDB" id="A0AA36N2I5"/>
<keyword evidence="2" id="KW-1185">Reference proteome</keyword>
<comment type="caution">
    <text evidence="1">The sequence shown here is derived from an EMBL/GenBank/DDBJ whole genome shotgun (WGS) entry which is preliminary data.</text>
</comment>
<dbReference type="EMBL" id="CAUJNA010001946">
    <property type="protein sequence ID" value="CAJ1389823.1"/>
    <property type="molecule type" value="Genomic_DNA"/>
</dbReference>
<protein>
    <submittedName>
        <fullName evidence="1">Uncharacterized protein</fullName>
    </submittedName>
</protein>
<reference evidence="1" key="1">
    <citation type="submission" date="2023-08" db="EMBL/GenBank/DDBJ databases">
        <authorList>
            <person name="Chen Y."/>
            <person name="Shah S."/>
            <person name="Dougan E. K."/>
            <person name="Thang M."/>
            <person name="Chan C."/>
        </authorList>
    </citation>
    <scope>NUCLEOTIDE SEQUENCE</scope>
</reference>
<dbReference type="Proteomes" id="UP001178507">
    <property type="component" value="Unassembled WGS sequence"/>
</dbReference>
<proteinExistence type="predicted"/>
<organism evidence="1 2">
    <name type="scientific">Effrenium voratum</name>
    <dbReference type="NCBI Taxonomy" id="2562239"/>
    <lineage>
        <taxon>Eukaryota</taxon>
        <taxon>Sar</taxon>
        <taxon>Alveolata</taxon>
        <taxon>Dinophyceae</taxon>
        <taxon>Suessiales</taxon>
        <taxon>Symbiodiniaceae</taxon>
        <taxon>Effrenium</taxon>
    </lineage>
</organism>
<name>A0AA36N2I5_9DINO</name>
<gene>
    <name evidence="1" type="ORF">EVOR1521_LOCUS15365</name>
</gene>